<dbReference type="VEuPathDB" id="TriTrypDB:TRSC58_05125"/>
<evidence type="ECO:0000256" key="1">
    <source>
        <dbReference type="ARBA" id="ARBA00004141"/>
    </source>
</evidence>
<dbReference type="SUPFAM" id="SSF48403">
    <property type="entry name" value="Ankyrin repeat"/>
    <property type="match status" value="1"/>
</dbReference>
<evidence type="ECO:0000256" key="5">
    <source>
        <dbReference type="ARBA" id="ARBA00023043"/>
    </source>
</evidence>
<dbReference type="AlphaFoldDB" id="A0A061J1P2"/>
<keyword evidence="5 7" id="KW-0040">ANK repeat</keyword>
<keyword evidence="8" id="KW-0808">Transferase</keyword>
<evidence type="ECO:0000256" key="4">
    <source>
        <dbReference type="ARBA" id="ARBA00022989"/>
    </source>
</evidence>
<evidence type="ECO:0000256" key="7">
    <source>
        <dbReference type="PROSITE-ProRule" id="PRU00023"/>
    </source>
</evidence>
<dbReference type="PROSITE" id="PS50297">
    <property type="entry name" value="ANK_REP_REGION"/>
    <property type="match status" value="2"/>
</dbReference>
<feature type="region of interest" description="Disordered" evidence="9">
    <location>
        <begin position="722"/>
        <end position="742"/>
    </location>
</feature>
<keyword evidence="6 8" id="KW-0472">Membrane</keyword>
<dbReference type="GO" id="GO:0000139">
    <property type="term" value="C:Golgi membrane"/>
    <property type="evidence" value="ECO:0007669"/>
    <property type="project" value="TreeGrafter"/>
</dbReference>
<evidence type="ECO:0000256" key="6">
    <source>
        <dbReference type="ARBA" id="ARBA00023136"/>
    </source>
</evidence>
<name>A0A061J1P2_TRYRA</name>
<dbReference type="InterPro" id="IPR002110">
    <property type="entry name" value="Ankyrin_rpt"/>
</dbReference>
<comment type="caution">
    <text evidence="11">The sequence shown here is derived from an EMBL/GenBank/DDBJ whole genome shotgun (WGS) entry which is preliminary data.</text>
</comment>
<dbReference type="EMBL" id="AUPL01005125">
    <property type="protein sequence ID" value="ESL07192.1"/>
    <property type="molecule type" value="Genomic_DNA"/>
</dbReference>
<dbReference type="InterPro" id="IPR001594">
    <property type="entry name" value="Palmitoyltrfase_DHHC"/>
</dbReference>
<sequence length="869" mass="93169">MQVFSERMASRGGAPLPLAYYMRPEVTAADGAPPVDVFVAKLGGRTFHESLRSDSGFAVVTAFLLGGADVNVRDTHGATPLHTAVARVSSTDGDGGDADTLLSSEGPNNLIIAFLLDNGADVNAHNNTGETPLMIAAATQNIAAIRILFLHGADPSLEDDLGNTVLHHAARHPHVLQTLQAWIDDLPARAAQENLLHVVCRQGSGAELAALFLIEQLGLDVNAREDKTTAAPHASIADDDVRHASGEANDASVDAAAASPSSVTVREGLTPLHCAVLAGDPVLVRVLLQKGADAERSDATGRTPLQLAKEGAALPSSPSSFIKRHCSFLWMRGRRGKTVRQGDPQRVCAVLEGYRNEASSRKREANLQRGAAAETLLWRVISLGDVLSFGAAATLPHFVFALCALLPLPFWLLAAAAMLILMSCVGFTVEDERRLNARPLRSPGFFVGYTLTLLTCSCLIEDAVAPQHPTGRQGLLLCGVGGAACALMAMWSNPGVVESTVGQRAGIYKTIFHSKGAPPEDVRQSIDLVCMVKKPLRAQRCRHLGRVVLRYDHYCLWLSSSIGGGNHRPYVGFLVFYTALLGIGCHSTYLLLSGRIATEVVLTHAPFRRFVEVYILIGLPIVSLFSVWALLMQLWYISRSVTACDVQHPSRSPWCFQLGSRTYSLFDVGPVKNMYRFFLRRENLLAVTHRMPVMSARLQHMAKKYQAQQFNSCQGGQCSQHTHGGDGHSHAGAACQPPQQQQQKWNMPANTVPGNVDGGFGSHLTTSVVDSAPSTPAPALAAEAVATASTSPRAIVVDAPTTAAATPLAFDAAVGHLFQLMVQQDKADITAVAAAGELRLGVLPEEWPDVVNKAQSMFGFFKRTMNTGK</sequence>
<dbReference type="Pfam" id="PF00023">
    <property type="entry name" value="Ank"/>
    <property type="match status" value="1"/>
</dbReference>
<keyword evidence="3" id="KW-0677">Repeat</keyword>
<reference evidence="11 12" key="1">
    <citation type="submission" date="2013-07" db="EMBL/GenBank/DDBJ databases">
        <authorList>
            <person name="Stoco P.H."/>
            <person name="Wagner G."/>
            <person name="Gerber A."/>
            <person name="Zaha A."/>
            <person name="Thompson C."/>
            <person name="Bartholomeu D.C."/>
            <person name="Luckemeyer D.D."/>
            <person name="Bahia D."/>
            <person name="Loreto E."/>
            <person name="Prestes E.B."/>
            <person name="Lima F.M."/>
            <person name="Rodrigues-Luiz G."/>
            <person name="Vallejo G.A."/>
            <person name="Filho J.F."/>
            <person name="Monteiro K.M."/>
            <person name="Tyler K.M."/>
            <person name="de Almeida L.G."/>
            <person name="Ortiz M.F."/>
            <person name="Siervo M.A."/>
            <person name="de Moraes M.H."/>
            <person name="Cunha O.L."/>
            <person name="Mendonca-Neto R."/>
            <person name="Silva R."/>
            <person name="Teixeira S.M."/>
            <person name="Murta S.M."/>
            <person name="Sincero T.C."/>
            <person name="Mendes T.A."/>
            <person name="Urmenyi T.P."/>
            <person name="Silva V.G."/>
            <person name="da Rocha W.D."/>
            <person name="Andersson B."/>
            <person name="Romanha A.J."/>
            <person name="Steindel M."/>
            <person name="de Vasconcelos A.T."/>
            <person name="Grisard E.C."/>
        </authorList>
    </citation>
    <scope>NUCLEOTIDE SEQUENCE [LARGE SCALE GENOMIC DNA]</scope>
    <source>
        <strain evidence="11 12">SC58</strain>
    </source>
</reference>
<evidence type="ECO:0000256" key="9">
    <source>
        <dbReference type="SAM" id="MobiDB-lite"/>
    </source>
</evidence>
<feature type="repeat" description="ANK" evidence="7">
    <location>
        <begin position="128"/>
        <end position="160"/>
    </location>
</feature>
<keyword evidence="2 8" id="KW-0812">Transmembrane</keyword>
<comment type="catalytic activity">
    <reaction evidence="8">
        <text>L-cysteinyl-[protein] + hexadecanoyl-CoA = S-hexadecanoyl-L-cysteinyl-[protein] + CoA</text>
        <dbReference type="Rhea" id="RHEA:36683"/>
        <dbReference type="Rhea" id="RHEA-COMP:10131"/>
        <dbReference type="Rhea" id="RHEA-COMP:11032"/>
        <dbReference type="ChEBI" id="CHEBI:29950"/>
        <dbReference type="ChEBI" id="CHEBI:57287"/>
        <dbReference type="ChEBI" id="CHEBI:57379"/>
        <dbReference type="ChEBI" id="CHEBI:74151"/>
        <dbReference type="EC" id="2.3.1.225"/>
    </reaction>
</comment>
<evidence type="ECO:0000256" key="3">
    <source>
        <dbReference type="ARBA" id="ARBA00022737"/>
    </source>
</evidence>
<feature type="transmembrane region" description="Helical" evidence="8">
    <location>
        <begin position="474"/>
        <end position="491"/>
    </location>
</feature>
<gene>
    <name evidence="11" type="ORF">TRSC58_05125</name>
</gene>
<dbReference type="Pfam" id="PF01529">
    <property type="entry name" value="DHHC"/>
    <property type="match status" value="1"/>
</dbReference>
<dbReference type="OrthoDB" id="195446at2759"/>
<feature type="transmembrane region" description="Helical" evidence="8">
    <location>
        <begin position="408"/>
        <end position="429"/>
    </location>
</feature>
<comment type="similarity">
    <text evidence="8">Belongs to the DHHC palmitoyltransferase family.</text>
</comment>
<dbReference type="EC" id="2.3.1.225" evidence="8"/>
<keyword evidence="8" id="KW-0012">Acyltransferase</keyword>
<feature type="compositionally biased region" description="Low complexity" evidence="9">
    <location>
        <begin position="730"/>
        <end position="742"/>
    </location>
</feature>
<organism evidence="11 12">
    <name type="scientific">Trypanosoma rangeli SC58</name>
    <dbReference type="NCBI Taxonomy" id="429131"/>
    <lineage>
        <taxon>Eukaryota</taxon>
        <taxon>Discoba</taxon>
        <taxon>Euglenozoa</taxon>
        <taxon>Kinetoplastea</taxon>
        <taxon>Metakinetoplastina</taxon>
        <taxon>Trypanosomatida</taxon>
        <taxon>Trypanosomatidae</taxon>
        <taxon>Trypanosoma</taxon>
        <taxon>Herpetosoma</taxon>
    </lineage>
</organism>
<evidence type="ECO:0000313" key="12">
    <source>
        <dbReference type="Proteomes" id="UP000031737"/>
    </source>
</evidence>
<dbReference type="PROSITE" id="PS50088">
    <property type="entry name" value="ANK_REPEAT"/>
    <property type="match status" value="3"/>
</dbReference>
<feature type="repeat" description="ANK" evidence="7">
    <location>
        <begin position="76"/>
        <end position="127"/>
    </location>
</feature>
<evidence type="ECO:0000313" key="11">
    <source>
        <dbReference type="EMBL" id="ESL07192.1"/>
    </source>
</evidence>
<evidence type="ECO:0000256" key="8">
    <source>
        <dbReference type="RuleBase" id="RU079119"/>
    </source>
</evidence>
<dbReference type="Pfam" id="PF12796">
    <property type="entry name" value="Ank_2"/>
    <property type="match status" value="1"/>
</dbReference>
<evidence type="ECO:0000259" key="10">
    <source>
        <dbReference type="Pfam" id="PF01529"/>
    </source>
</evidence>
<feature type="transmembrane region" description="Helical" evidence="8">
    <location>
        <begin position="613"/>
        <end position="636"/>
    </location>
</feature>
<dbReference type="PANTHER" id="PTHR24161">
    <property type="entry name" value="ANK_REP_REGION DOMAIN-CONTAINING PROTEIN-RELATED"/>
    <property type="match status" value="1"/>
</dbReference>
<accession>A0A061J1P2</accession>
<dbReference type="Gene3D" id="1.25.40.20">
    <property type="entry name" value="Ankyrin repeat-containing domain"/>
    <property type="match status" value="2"/>
</dbReference>
<feature type="transmembrane region" description="Helical" evidence="8">
    <location>
        <begin position="570"/>
        <end position="592"/>
    </location>
</feature>
<dbReference type="Proteomes" id="UP000031737">
    <property type="component" value="Unassembled WGS sequence"/>
</dbReference>
<feature type="repeat" description="ANK" evidence="7">
    <location>
        <begin position="267"/>
        <end position="299"/>
    </location>
</feature>
<dbReference type="InterPro" id="IPR036770">
    <property type="entry name" value="Ankyrin_rpt-contain_sf"/>
</dbReference>
<proteinExistence type="inferred from homology"/>
<comment type="subcellular location">
    <subcellularLocation>
        <location evidence="1">Membrane</location>
        <topology evidence="1">Multi-pass membrane protein</topology>
    </subcellularLocation>
</comment>
<keyword evidence="12" id="KW-1185">Reference proteome</keyword>
<evidence type="ECO:0000256" key="2">
    <source>
        <dbReference type="ARBA" id="ARBA00022692"/>
    </source>
</evidence>
<protein>
    <recommendedName>
        <fullName evidence="8">Palmitoyltransferase</fullName>
        <ecNumber evidence="8">2.3.1.225</ecNumber>
    </recommendedName>
</protein>
<feature type="domain" description="Palmitoyltransferase DHHC" evidence="10">
    <location>
        <begin position="529"/>
        <end position="645"/>
    </location>
</feature>
<dbReference type="PANTHER" id="PTHR24161:SF17">
    <property type="entry name" value="PALMITOYLTRANSFERASE"/>
    <property type="match status" value="1"/>
</dbReference>
<dbReference type="SMART" id="SM00248">
    <property type="entry name" value="ANK"/>
    <property type="match status" value="4"/>
</dbReference>
<dbReference type="PROSITE" id="PS50216">
    <property type="entry name" value="DHHC"/>
    <property type="match status" value="1"/>
</dbReference>
<dbReference type="GO" id="GO:0019706">
    <property type="term" value="F:protein-cysteine S-palmitoyltransferase activity"/>
    <property type="evidence" value="ECO:0007669"/>
    <property type="project" value="UniProtKB-EC"/>
</dbReference>
<keyword evidence="4 8" id="KW-1133">Transmembrane helix</keyword>
<comment type="domain">
    <text evidence="8">The DHHC domain is required for palmitoyltransferase activity.</text>
</comment>